<name>A0ACB9W0K8_CHAAC</name>
<accession>A0ACB9W0K8</accession>
<dbReference type="EMBL" id="CM043804">
    <property type="protein sequence ID" value="KAI4806497.1"/>
    <property type="molecule type" value="Genomic_DNA"/>
</dbReference>
<sequence length="515" mass="58186">MYDILMWIQDNYSDAESMEDNTSVEVLNAAKETLLQGLSEENQGLQLYVRNFWSQEKRLPTATLERMMAVLGSLYSCQIEKCFLSLATNLLLETTSQSPDFKRNMFEYPLSECTFQDFVIDSNWRFRSTSVSATQSGSIKGKVRATQTSLEFSQTQTAGRRTAYNWLTGSSVDTLADYTLGSESLSSLMVFDKKSERQAAARRPVGEGFGLRRLTASTDEVDSRTQAANEQRNNILRLRRRFLKDQEKVSLNFAQKEIRHQRQKKEDKADQRLRKEAQVTLYRNYRVGDFPDVQIPYSSLIAPLQALAQRDPILAKQLFSSLFAGILQEMENTQTKRGEREELKRSCACVQDMCHQHKELHQLDPAAIRSTCLDEPPAAVGHPAAGGELVAGRGGPRRAFCQAAPEDAKKSPQIPTNGSTLQGFTDPWRILMLCAASLVVKLGPSPSPVMHFKLKPTMTMQKLLSFTMGLSNTELWSDNEPTDSEKDFWEIAAMEAYSHLTEWKSPPVLLHCVHR</sequence>
<evidence type="ECO:0000313" key="2">
    <source>
        <dbReference type="Proteomes" id="UP001057452"/>
    </source>
</evidence>
<reference evidence="1" key="1">
    <citation type="submission" date="2022-05" db="EMBL/GenBank/DDBJ databases">
        <title>Chromosome-level genome of Chaenocephalus aceratus.</title>
        <authorList>
            <person name="Park H."/>
        </authorList>
    </citation>
    <scope>NUCLEOTIDE SEQUENCE</scope>
    <source>
        <strain evidence="1">KU_202001</strain>
    </source>
</reference>
<comment type="caution">
    <text evidence="1">The sequence shown here is derived from an EMBL/GenBank/DDBJ whole genome shotgun (WGS) entry which is preliminary data.</text>
</comment>
<keyword evidence="2" id="KW-1185">Reference proteome</keyword>
<organism evidence="1 2">
    <name type="scientific">Chaenocephalus aceratus</name>
    <name type="common">Blackfin icefish</name>
    <name type="synonym">Chaenichthys aceratus</name>
    <dbReference type="NCBI Taxonomy" id="36190"/>
    <lineage>
        <taxon>Eukaryota</taxon>
        <taxon>Metazoa</taxon>
        <taxon>Chordata</taxon>
        <taxon>Craniata</taxon>
        <taxon>Vertebrata</taxon>
        <taxon>Euteleostomi</taxon>
        <taxon>Actinopterygii</taxon>
        <taxon>Neopterygii</taxon>
        <taxon>Teleostei</taxon>
        <taxon>Neoteleostei</taxon>
        <taxon>Acanthomorphata</taxon>
        <taxon>Eupercaria</taxon>
        <taxon>Perciformes</taxon>
        <taxon>Notothenioidei</taxon>
        <taxon>Channichthyidae</taxon>
        <taxon>Chaenocephalus</taxon>
    </lineage>
</organism>
<proteinExistence type="predicted"/>
<gene>
    <name evidence="1" type="ORF">KUCAC02_017321</name>
</gene>
<protein>
    <submittedName>
        <fullName evidence="1">Uncharacterized protein</fullName>
    </submittedName>
</protein>
<evidence type="ECO:0000313" key="1">
    <source>
        <dbReference type="EMBL" id="KAI4806497.1"/>
    </source>
</evidence>
<dbReference type="Proteomes" id="UP001057452">
    <property type="component" value="Chromosome 20"/>
</dbReference>